<accession>A0A2R9T2J1</accession>
<dbReference type="SMART" id="SM00267">
    <property type="entry name" value="GGDEF"/>
    <property type="match status" value="1"/>
</dbReference>
<feature type="transmembrane region" description="Helical" evidence="2">
    <location>
        <begin position="50"/>
        <end position="83"/>
    </location>
</feature>
<comment type="caution">
    <text evidence="4">The sequence shown here is derived from an EMBL/GenBank/DDBJ whole genome shotgun (WGS) entry which is preliminary data.</text>
</comment>
<feature type="coiled-coil region" evidence="1">
    <location>
        <begin position="111"/>
        <end position="138"/>
    </location>
</feature>
<evidence type="ECO:0000313" key="4">
    <source>
        <dbReference type="EMBL" id="EFU43816.1"/>
    </source>
</evidence>
<keyword evidence="5" id="KW-1185">Reference proteome</keyword>
<dbReference type="PROSITE" id="PS50887">
    <property type="entry name" value="GGDEF"/>
    <property type="match status" value="1"/>
</dbReference>
<dbReference type="InterPro" id="IPR029787">
    <property type="entry name" value="Nucleotide_cyclase"/>
</dbReference>
<name>A0A2R9T2J1_9BACL</name>
<keyword evidence="2" id="KW-0472">Membrane</keyword>
<dbReference type="Gene3D" id="3.30.70.270">
    <property type="match status" value="1"/>
</dbReference>
<dbReference type="EMBL" id="ADHJ01000001">
    <property type="protein sequence ID" value="EFU43816.1"/>
    <property type="molecule type" value="Genomic_DNA"/>
</dbReference>
<organism evidence="4 5">
    <name type="scientific">Paenibacillus vortex V453</name>
    <dbReference type="NCBI Taxonomy" id="715225"/>
    <lineage>
        <taxon>Bacteria</taxon>
        <taxon>Bacillati</taxon>
        <taxon>Bacillota</taxon>
        <taxon>Bacilli</taxon>
        <taxon>Bacillales</taxon>
        <taxon>Paenibacillaceae</taxon>
        <taxon>Paenibacillus</taxon>
    </lineage>
</organism>
<proteinExistence type="predicted"/>
<keyword evidence="2" id="KW-1133">Transmembrane helix</keyword>
<dbReference type="SUPFAM" id="SSF55073">
    <property type="entry name" value="Nucleotide cyclase"/>
    <property type="match status" value="1"/>
</dbReference>
<dbReference type="InterPro" id="IPR043128">
    <property type="entry name" value="Rev_trsase/Diguanyl_cyclase"/>
</dbReference>
<reference evidence="4 5" key="1">
    <citation type="journal article" date="2010" name="BMC Genomics">
        <title>Genome sequence of the pattern forming Paenibacillus vortex bacterium reveals potential for thriving in complex environments.</title>
        <authorList>
            <person name="Sirota-Madi A."/>
            <person name="Olender T."/>
            <person name="Helman Y."/>
            <person name="Ingham C."/>
            <person name="Brainis I."/>
            <person name="Roth D."/>
            <person name="Hagi E."/>
            <person name="Brodsky L."/>
            <person name="Leshkowitz D."/>
            <person name="Galatenko V."/>
            <person name="Nikolaev V."/>
            <person name="Mugasimangalam R.C."/>
            <person name="Bransburg-Zabary S."/>
            <person name="Gutnick D.L."/>
            <person name="Lancet D."/>
            <person name="Ben-Jacob E."/>
        </authorList>
    </citation>
    <scope>NUCLEOTIDE SEQUENCE [LARGE SCALE GENOMIC DNA]</scope>
    <source>
        <strain evidence="4 5">V453</strain>
    </source>
</reference>
<dbReference type="AlphaFoldDB" id="A0A2R9T2J1"/>
<dbReference type="InterPro" id="IPR000160">
    <property type="entry name" value="GGDEF_dom"/>
</dbReference>
<gene>
    <name evidence="4" type="ORF">PVOR_01345</name>
</gene>
<evidence type="ECO:0000256" key="1">
    <source>
        <dbReference type="SAM" id="Coils"/>
    </source>
</evidence>
<evidence type="ECO:0000259" key="3">
    <source>
        <dbReference type="PROSITE" id="PS50887"/>
    </source>
</evidence>
<feature type="transmembrane region" description="Helical" evidence="2">
    <location>
        <begin position="16"/>
        <end position="38"/>
    </location>
</feature>
<sequence>MIEVDMENKRWVQRAVGGYALLIGLAVLQELLVYINVFRDQSFTLLELGFAIGCLAALMLGFLAPAGVSVVCIFVYIVAYFVWLTTYAKVDVLSVSWLWLLPANVAVAAFIKTGLVRNKRLMERLEELQRKNPEVDLATALGNKEAFRETLIKQSNLANRYSDTYNFCLVMFKIEFLPMVQESLGSQGYAQLLASLSEGIRKHIRYEDYKFALDRGRFIVLLPMTDQEYLMTLTDRIRHALVDIPSQDGKGGELNLVIRTGALVFAKEQFSQYEDADAVIAALERNTETDLIGEYI</sequence>
<evidence type="ECO:0000313" key="5">
    <source>
        <dbReference type="Proteomes" id="UP000003094"/>
    </source>
</evidence>
<dbReference type="Pfam" id="PF00990">
    <property type="entry name" value="GGDEF"/>
    <property type="match status" value="1"/>
</dbReference>
<feature type="domain" description="GGDEF" evidence="3">
    <location>
        <begin position="165"/>
        <end position="296"/>
    </location>
</feature>
<feature type="transmembrane region" description="Helical" evidence="2">
    <location>
        <begin position="95"/>
        <end position="115"/>
    </location>
</feature>
<keyword evidence="2" id="KW-0812">Transmembrane</keyword>
<dbReference type="Proteomes" id="UP000003094">
    <property type="component" value="Unassembled WGS sequence"/>
</dbReference>
<protein>
    <submittedName>
        <fullName evidence="4">Putative diguanylate cyclase</fullName>
    </submittedName>
</protein>
<dbReference type="KEGG" id="pvo:PVOR_01345"/>
<keyword evidence="1" id="KW-0175">Coiled coil</keyword>
<evidence type="ECO:0000256" key="2">
    <source>
        <dbReference type="SAM" id="Phobius"/>
    </source>
</evidence>